<reference evidence="9 10" key="1">
    <citation type="submission" date="2016-06" db="EMBL/GenBank/DDBJ databases">
        <title>Complete genome sequence of a deep-branching marine Gamma Proteobacterium Woeseia oceani type strain XK5.</title>
        <authorList>
            <person name="Mu D."/>
            <person name="Du Z."/>
        </authorList>
    </citation>
    <scope>NUCLEOTIDE SEQUENCE [LARGE SCALE GENOMIC DNA]</scope>
    <source>
        <strain evidence="9 10">XK5</strain>
    </source>
</reference>
<accession>A0A193LCM9</accession>
<protein>
    <recommendedName>
        <fullName evidence="11">Sodium:alanine symporter</fullName>
    </recommendedName>
</protein>
<comment type="similarity">
    <text evidence="2 8">Belongs to the alanine or glycine:cation symporter (AGCS) (TC 2.A.25) family.</text>
</comment>
<keyword evidence="8" id="KW-0997">Cell inner membrane</keyword>
<name>A0A193LCM9_9GAMM</name>
<proteinExistence type="inferred from homology"/>
<dbReference type="InterPro" id="IPR001463">
    <property type="entry name" value="Na/Ala_symport"/>
</dbReference>
<evidence type="ECO:0000256" key="7">
    <source>
        <dbReference type="ARBA" id="ARBA00023136"/>
    </source>
</evidence>
<gene>
    <name evidence="9" type="ORF">BA177_02675</name>
</gene>
<feature type="transmembrane region" description="Helical" evidence="8">
    <location>
        <begin position="391"/>
        <end position="409"/>
    </location>
</feature>
<feature type="transmembrane region" description="Helical" evidence="8">
    <location>
        <begin position="415"/>
        <end position="444"/>
    </location>
</feature>
<feature type="transmembrane region" description="Helical" evidence="8">
    <location>
        <begin position="12"/>
        <end position="34"/>
    </location>
</feature>
<feature type="transmembrane region" description="Helical" evidence="8">
    <location>
        <begin position="187"/>
        <end position="205"/>
    </location>
</feature>
<evidence type="ECO:0000256" key="4">
    <source>
        <dbReference type="ARBA" id="ARBA00022475"/>
    </source>
</evidence>
<evidence type="ECO:0000256" key="8">
    <source>
        <dbReference type="RuleBase" id="RU363064"/>
    </source>
</evidence>
<keyword evidence="10" id="KW-1185">Reference proteome</keyword>
<evidence type="ECO:0000256" key="2">
    <source>
        <dbReference type="ARBA" id="ARBA00009261"/>
    </source>
</evidence>
<keyword evidence="4" id="KW-1003">Cell membrane</keyword>
<evidence type="ECO:0008006" key="11">
    <source>
        <dbReference type="Google" id="ProtNLM"/>
    </source>
</evidence>
<keyword evidence="7 8" id="KW-0472">Membrane</keyword>
<organism evidence="9 10">
    <name type="scientific">Woeseia oceani</name>
    <dbReference type="NCBI Taxonomy" id="1548547"/>
    <lineage>
        <taxon>Bacteria</taxon>
        <taxon>Pseudomonadati</taxon>
        <taxon>Pseudomonadota</taxon>
        <taxon>Gammaproteobacteria</taxon>
        <taxon>Woeseiales</taxon>
        <taxon>Woeseiaceae</taxon>
        <taxon>Woeseia</taxon>
    </lineage>
</organism>
<feature type="transmembrane region" description="Helical" evidence="8">
    <location>
        <begin position="248"/>
        <end position="271"/>
    </location>
</feature>
<comment type="subcellular location">
    <subcellularLocation>
        <location evidence="8">Cell inner membrane</location>
        <topology evidence="8">Multi-pass membrane protein</topology>
    </subcellularLocation>
    <subcellularLocation>
        <location evidence="1">Cell membrane</location>
        <topology evidence="1">Multi-pass membrane protein</topology>
    </subcellularLocation>
</comment>
<evidence type="ECO:0000313" key="10">
    <source>
        <dbReference type="Proteomes" id="UP000092695"/>
    </source>
</evidence>
<dbReference type="NCBIfam" id="TIGR00835">
    <property type="entry name" value="agcS"/>
    <property type="match status" value="1"/>
</dbReference>
<dbReference type="PRINTS" id="PR00175">
    <property type="entry name" value="NAALASMPORT"/>
</dbReference>
<feature type="transmembrane region" description="Helical" evidence="8">
    <location>
        <begin position="74"/>
        <end position="97"/>
    </location>
</feature>
<dbReference type="PROSITE" id="PS00873">
    <property type="entry name" value="NA_ALANINE_SYMP"/>
    <property type="match status" value="1"/>
</dbReference>
<sequence>MLDSFLKLINSISAAMWGPWTMIFIALVSVYLTIRSGFFQVTHFGYIWRHTFGTLFAGDKDKPKRRMRITPFQATATSLAGTVGMGNMAGVATALSIGGPGAIFWMWLLAFFGMISKTAEITFGVHYREIDAEGRVHGGPMFYIRKALGWRTLAVLFSVGVTINCLFSSSMLQAHTVGRALDASYGINPYLITSGMGIVTAVVAIGGVQRIGRFCQALVPLMTVLYLGSSLMVVMANGAQIPAVFADIFRYAFAPAPAIGGFAGAAVVAAVQMGMARGMLSNEAGLGTSPMVHANAQTPHPFQQGMWGAAEVFIDTTVVCTVTALAILSTGVLANGSSGIEMLLEAYSSFYRPEVAKAFISVAILTFCLSTQIGFYVYFKTAVEDLIGARAFRLVRWVYFIPGVVFAGVTNVDQLWAFANISVAASAIPNLVALLMLSGAFLTLAKDYVSGTNRYTTEVSDREGRYVQVATAMKAMQEQKES</sequence>
<dbReference type="AlphaFoldDB" id="A0A193LCM9"/>
<dbReference type="Pfam" id="PF01235">
    <property type="entry name" value="Na_Ala_symp"/>
    <property type="match status" value="1"/>
</dbReference>
<dbReference type="PANTHER" id="PTHR30330:SF3">
    <property type="entry name" value="TRANSCRIPTIONAL REGULATOR, LRP FAMILY"/>
    <property type="match status" value="1"/>
</dbReference>
<dbReference type="KEGG" id="woc:BA177_02675"/>
<feature type="transmembrane region" description="Helical" evidence="8">
    <location>
        <begin position="148"/>
        <end position="167"/>
    </location>
</feature>
<keyword evidence="5 8" id="KW-0812">Transmembrane</keyword>
<feature type="transmembrane region" description="Helical" evidence="8">
    <location>
        <begin position="355"/>
        <end position="379"/>
    </location>
</feature>
<evidence type="ECO:0000256" key="1">
    <source>
        <dbReference type="ARBA" id="ARBA00004651"/>
    </source>
</evidence>
<dbReference type="STRING" id="1548547.BA177_02675"/>
<dbReference type="OrthoDB" id="9806926at2"/>
<dbReference type="EMBL" id="CP016268">
    <property type="protein sequence ID" value="ANO50267.1"/>
    <property type="molecule type" value="Genomic_DNA"/>
</dbReference>
<keyword evidence="6 8" id="KW-1133">Transmembrane helix</keyword>
<evidence type="ECO:0000256" key="6">
    <source>
        <dbReference type="ARBA" id="ARBA00022989"/>
    </source>
</evidence>
<keyword evidence="3 8" id="KW-0813">Transport</keyword>
<feature type="transmembrane region" description="Helical" evidence="8">
    <location>
        <begin position="312"/>
        <end position="335"/>
    </location>
</feature>
<evidence type="ECO:0000313" key="9">
    <source>
        <dbReference type="EMBL" id="ANO50267.1"/>
    </source>
</evidence>
<dbReference type="Proteomes" id="UP000092695">
    <property type="component" value="Chromosome"/>
</dbReference>
<dbReference type="RefSeq" id="WP_068612520.1">
    <property type="nucleotide sequence ID" value="NZ_CP016268.1"/>
</dbReference>
<feature type="transmembrane region" description="Helical" evidence="8">
    <location>
        <begin position="217"/>
        <end position="236"/>
    </location>
</feature>
<evidence type="ECO:0000256" key="5">
    <source>
        <dbReference type="ARBA" id="ARBA00022692"/>
    </source>
</evidence>
<dbReference type="GO" id="GO:0005886">
    <property type="term" value="C:plasma membrane"/>
    <property type="evidence" value="ECO:0007669"/>
    <property type="project" value="UniProtKB-SubCell"/>
</dbReference>
<dbReference type="Gene3D" id="1.20.1740.10">
    <property type="entry name" value="Amino acid/polyamine transporter I"/>
    <property type="match status" value="1"/>
</dbReference>
<keyword evidence="8" id="KW-0769">Symport</keyword>
<dbReference type="PANTHER" id="PTHR30330">
    <property type="entry name" value="AGSS FAMILY TRANSPORTER, SODIUM-ALANINE"/>
    <property type="match status" value="1"/>
</dbReference>
<feature type="transmembrane region" description="Helical" evidence="8">
    <location>
        <begin position="103"/>
        <end position="127"/>
    </location>
</feature>
<evidence type="ECO:0000256" key="3">
    <source>
        <dbReference type="ARBA" id="ARBA00022448"/>
    </source>
</evidence>
<dbReference type="GO" id="GO:0005283">
    <property type="term" value="F:amino acid:sodium symporter activity"/>
    <property type="evidence" value="ECO:0007669"/>
    <property type="project" value="InterPro"/>
</dbReference>